<evidence type="ECO:0000313" key="3">
    <source>
        <dbReference type="Proteomes" id="UP001059773"/>
    </source>
</evidence>
<dbReference type="Pfam" id="PF13561">
    <property type="entry name" value="adh_short_C2"/>
    <property type="match status" value="1"/>
</dbReference>
<dbReference type="SUPFAM" id="SSF51735">
    <property type="entry name" value="NAD(P)-binding Rossmann-fold domains"/>
    <property type="match status" value="1"/>
</dbReference>
<dbReference type="Proteomes" id="UP001059773">
    <property type="component" value="Chromosome"/>
</dbReference>
<proteinExistence type="inferred from homology"/>
<dbReference type="PANTHER" id="PTHR42760">
    <property type="entry name" value="SHORT-CHAIN DEHYDROGENASES/REDUCTASES FAMILY MEMBER"/>
    <property type="match status" value="1"/>
</dbReference>
<dbReference type="Gene3D" id="3.40.50.720">
    <property type="entry name" value="NAD(P)-binding Rossmann-like Domain"/>
    <property type="match status" value="1"/>
</dbReference>
<gene>
    <name evidence="2" type="ORF">NP439_23540</name>
</gene>
<evidence type="ECO:0000256" key="1">
    <source>
        <dbReference type="ARBA" id="ARBA00006484"/>
    </source>
</evidence>
<reference evidence="2" key="1">
    <citation type="submission" date="2022-07" db="EMBL/GenBank/DDBJ databases">
        <title>FELIX.</title>
        <authorList>
            <person name="Wan K.H."/>
            <person name="Park S."/>
            <person name="Lawrence Q."/>
            <person name="Eichenberger J.P."/>
            <person name="Booth B.W."/>
            <person name="Piaggio A.J."/>
            <person name="Chandler J.C."/>
            <person name="Franklin A.B."/>
            <person name="Celniker S.E."/>
        </authorList>
    </citation>
    <scope>NUCLEOTIDE SEQUENCE</scope>
    <source>
        <strain evidence="2">QA-1986 374</strain>
    </source>
</reference>
<dbReference type="PRINTS" id="PR00081">
    <property type="entry name" value="GDHRDH"/>
</dbReference>
<dbReference type="InterPro" id="IPR002347">
    <property type="entry name" value="SDR_fam"/>
</dbReference>
<evidence type="ECO:0000313" key="2">
    <source>
        <dbReference type="EMBL" id="UUI02965.1"/>
    </source>
</evidence>
<accession>A0ABY5JT51</accession>
<keyword evidence="3" id="KW-1185">Reference proteome</keyword>
<dbReference type="InterPro" id="IPR020904">
    <property type="entry name" value="Sc_DH/Rdtase_CS"/>
</dbReference>
<dbReference type="PROSITE" id="PS00061">
    <property type="entry name" value="ADH_SHORT"/>
    <property type="match status" value="1"/>
</dbReference>
<dbReference type="NCBIfam" id="NF005559">
    <property type="entry name" value="PRK07231.1"/>
    <property type="match status" value="1"/>
</dbReference>
<dbReference type="InterPro" id="IPR036291">
    <property type="entry name" value="NAD(P)-bd_dom_sf"/>
</dbReference>
<protein>
    <submittedName>
        <fullName evidence="2">SDR family oxidoreductase</fullName>
    </submittedName>
</protein>
<sequence length="248" mass="26873">MLLQNKVAIISGASRGIGRSAALTLAEQGASLVIIGTKVHLLEEVADRVKQMGKECVVYTGDVTDQSTAEEVVAKTMDRFGKIDILINNAGINMRSSTLDMEIDDWKRVLDINLNGNLYFSKVVLPVMIKQRSGKIVNVSSSTAKSGHKNATPAYGASKAGVDYLTKHLALEMAKHNIYVNGVSPGPIETDMIKQWTSEYREKVLANIPLNKLGTPKNIADVILFLSSSMSDFITGETINVNGGTYIN</sequence>
<dbReference type="EMBL" id="CP101914">
    <property type="protein sequence ID" value="UUI02965.1"/>
    <property type="molecule type" value="Genomic_DNA"/>
</dbReference>
<comment type="similarity">
    <text evidence="1">Belongs to the short-chain dehydrogenases/reductases (SDR) family.</text>
</comment>
<organism evidence="2 3">
    <name type="scientific">Oceanobacillus jeddahense</name>
    <dbReference type="NCBI Taxonomy" id="1462527"/>
    <lineage>
        <taxon>Bacteria</taxon>
        <taxon>Bacillati</taxon>
        <taxon>Bacillota</taxon>
        <taxon>Bacilli</taxon>
        <taxon>Bacillales</taxon>
        <taxon>Bacillaceae</taxon>
        <taxon>Oceanobacillus</taxon>
    </lineage>
</organism>
<dbReference type="RefSeq" id="WP_256708151.1">
    <property type="nucleotide sequence ID" value="NZ_CP101914.1"/>
</dbReference>
<dbReference type="PRINTS" id="PR00080">
    <property type="entry name" value="SDRFAMILY"/>
</dbReference>
<name>A0ABY5JT51_9BACI</name>